<dbReference type="Proteomes" id="UP000177370">
    <property type="component" value="Unassembled WGS sequence"/>
</dbReference>
<proteinExistence type="predicted"/>
<protein>
    <submittedName>
        <fullName evidence="2">Uncharacterized protein</fullName>
    </submittedName>
</protein>
<feature type="transmembrane region" description="Helical" evidence="1">
    <location>
        <begin position="20"/>
        <end position="41"/>
    </location>
</feature>
<keyword evidence="1" id="KW-0812">Transmembrane</keyword>
<feature type="transmembrane region" description="Helical" evidence="1">
    <location>
        <begin position="88"/>
        <end position="106"/>
    </location>
</feature>
<dbReference type="AlphaFoldDB" id="A0A1F6V7V4"/>
<sequence>MIYKKIDNRLKQSPKRVTTFFSNVIAGVLAGGFIATLLGVIQKYEKINWIMPSITQIIIIIALFLLFYSVGVKIINSLRKNREDLTGYNYNIFAGLIASILLAILLNIPIWWIRPIVAIVLTPIFLLILYLISGRKRRDKK</sequence>
<organism evidence="2 3">
    <name type="scientific">Candidatus Nomurabacteria bacterium RIFCSPHIGHO2_01_FULL_40_24b</name>
    <dbReference type="NCBI Taxonomy" id="1801739"/>
    <lineage>
        <taxon>Bacteria</taxon>
        <taxon>Candidatus Nomuraibacteriota</taxon>
    </lineage>
</organism>
<feature type="transmembrane region" description="Helical" evidence="1">
    <location>
        <begin position="112"/>
        <end position="132"/>
    </location>
</feature>
<name>A0A1F6V7V4_9BACT</name>
<keyword evidence="1" id="KW-0472">Membrane</keyword>
<feature type="transmembrane region" description="Helical" evidence="1">
    <location>
        <begin position="47"/>
        <end position="68"/>
    </location>
</feature>
<keyword evidence="1" id="KW-1133">Transmembrane helix</keyword>
<evidence type="ECO:0000313" key="3">
    <source>
        <dbReference type="Proteomes" id="UP000177370"/>
    </source>
</evidence>
<dbReference type="EMBL" id="MFTP01000014">
    <property type="protein sequence ID" value="OGI65685.1"/>
    <property type="molecule type" value="Genomic_DNA"/>
</dbReference>
<comment type="caution">
    <text evidence="2">The sequence shown here is derived from an EMBL/GenBank/DDBJ whole genome shotgun (WGS) entry which is preliminary data.</text>
</comment>
<evidence type="ECO:0000256" key="1">
    <source>
        <dbReference type="SAM" id="Phobius"/>
    </source>
</evidence>
<accession>A0A1F6V7V4</accession>
<reference evidence="2 3" key="1">
    <citation type="journal article" date="2016" name="Nat. Commun.">
        <title>Thousands of microbial genomes shed light on interconnected biogeochemical processes in an aquifer system.</title>
        <authorList>
            <person name="Anantharaman K."/>
            <person name="Brown C.T."/>
            <person name="Hug L.A."/>
            <person name="Sharon I."/>
            <person name="Castelle C.J."/>
            <person name="Probst A.J."/>
            <person name="Thomas B.C."/>
            <person name="Singh A."/>
            <person name="Wilkins M.J."/>
            <person name="Karaoz U."/>
            <person name="Brodie E.L."/>
            <person name="Williams K.H."/>
            <person name="Hubbard S.S."/>
            <person name="Banfield J.F."/>
        </authorList>
    </citation>
    <scope>NUCLEOTIDE SEQUENCE [LARGE SCALE GENOMIC DNA]</scope>
</reference>
<evidence type="ECO:0000313" key="2">
    <source>
        <dbReference type="EMBL" id="OGI65685.1"/>
    </source>
</evidence>
<gene>
    <name evidence="2" type="ORF">A2647_05080</name>
</gene>